<evidence type="ECO:0000313" key="1">
    <source>
        <dbReference type="EMBL" id="ESA23457.1"/>
    </source>
</evidence>
<protein>
    <submittedName>
        <fullName evidence="1">Uncharacterized protein</fullName>
    </submittedName>
</protein>
<accession>U9UUR0</accession>
<sequence length="219" mass="25744">MLSPRKISDNIPMIVPTTNQIDKQINVDECVNRYAPLRLSVRAQLLNLQAFFPIPPGYDKEKDIVIFGVKTQKEFEKLLKQFLLKERINKMILKKKRNIEEEREQLKDRTIQVVRFPLEVDNCKNPNKLSNYAEAVKGGQQHLRKGFNKDFRPWIKCHVIKESENPNKLSNYAEAVKGGQQHLRKGFNTDFRPWIKCHVIKESEVVLKKDQDILTEDKY</sequence>
<dbReference type="AlphaFoldDB" id="U9UUR0"/>
<dbReference type="VEuPathDB" id="FungiDB:RhiirFUN_005043"/>
<name>U9UUR0_RHIID</name>
<dbReference type="HOGENOM" id="CLU_1262120_0_0_1"/>
<dbReference type="EMBL" id="KI274759">
    <property type="protein sequence ID" value="ESA23457.1"/>
    <property type="molecule type" value="Genomic_DNA"/>
</dbReference>
<reference evidence="1" key="1">
    <citation type="submission" date="2013-07" db="EMBL/GenBank/DDBJ databases">
        <title>The genome of an arbuscular mycorrhizal fungus provides insights into the evolution of the oldest plant symbiosis.</title>
        <authorList>
            <consortium name="DOE Joint Genome Institute"/>
            <person name="Tisserant E."/>
            <person name="Malbreil M."/>
            <person name="Kuo A."/>
            <person name="Kohler A."/>
            <person name="Symeonidi A."/>
            <person name="Balestrini R."/>
            <person name="Charron P."/>
            <person name="Duensing N."/>
            <person name="Frei-dit-Frey N."/>
            <person name="Gianinazzi-Pearson V."/>
            <person name="Gilbert B."/>
            <person name="Handa Y."/>
            <person name="Hijri M."/>
            <person name="Kaul R."/>
            <person name="Kawaguchi M."/>
            <person name="Krajinski F."/>
            <person name="Lammers P."/>
            <person name="Lapierre D."/>
            <person name="Masclaux F.G."/>
            <person name="Murat C."/>
            <person name="Morin E."/>
            <person name="Ndikumana S."/>
            <person name="Pagni M."/>
            <person name="Petitpierre D."/>
            <person name="Requena N."/>
            <person name="Rosikiewicz P."/>
            <person name="Riley R."/>
            <person name="Saito K."/>
            <person name="San Clemente H."/>
            <person name="Shapiro H."/>
            <person name="van Tuinen D."/>
            <person name="Becard G."/>
            <person name="Bonfante P."/>
            <person name="Paszkowski U."/>
            <person name="Shachar-Hill Y."/>
            <person name="Young J.P."/>
            <person name="Sanders I.R."/>
            <person name="Henrissat B."/>
            <person name="Rensing S.A."/>
            <person name="Grigoriev I.V."/>
            <person name="Corradi N."/>
            <person name="Roux C."/>
            <person name="Martin F."/>
        </authorList>
    </citation>
    <scope>NUCLEOTIDE SEQUENCE</scope>
    <source>
        <strain evidence="1">DAOM 197198</strain>
    </source>
</reference>
<organism evidence="1">
    <name type="scientific">Rhizophagus irregularis (strain DAOM 181602 / DAOM 197198 / MUCL 43194)</name>
    <name type="common">Arbuscular mycorrhizal fungus</name>
    <name type="synonym">Glomus intraradices</name>
    <dbReference type="NCBI Taxonomy" id="747089"/>
    <lineage>
        <taxon>Eukaryota</taxon>
        <taxon>Fungi</taxon>
        <taxon>Fungi incertae sedis</taxon>
        <taxon>Mucoromycota</taxon>
        <taxon>Glomeromycotina</taxon>
        <taxon>Glomeromycetes</taxon>
        <taxon>Glomerales</taxon>
        <taxon>Glomeraceae</taxon>
        <taxon>Rhizophagus</taxon>
    </lineage>
</organism>
<proteinExistence type="predicted"/>
<gene>
    <name evidence="1" type="ORF">GLOINDRAFT_90925</name>
</gene>